<proteinExistence type="predicted"/>
<comment type="caution">
    <text evidence="1">The sequence shown here is derived from an EMBL/GenBank/DDBJ whole genome shotgun (WGS) entry which is preliminary data.</text>
</comment>
<accession>A0ACA9NKC4</accession>
<protein>
    <submittedName>
        <fullName evidence="1">29784_t:CDS:1</fullName>
    </submittedName>
</protein>
<feature type="non-terminal residue" evidence="1">
    <location>
        <position position="1"/>
    </location>
</feature>
<organism evidence="1 2">
    <name type="scientific">Racocetra persica</name>
    <dbReference type="NCBI Taxonomy" id="160502"/>
    <lineage>
        <taxon>Eukaryota</taxon>
        <taxon>Fungi</taxon>
        <taxon>Fungi incertae sedis</taxon>
        <taxon>Mucoromycota</taxon>
        <taxon>Glomeromycotina</taxon>
        <taxon>Glomeromycetes</taxon>
        <taxon>Diversisporales</taxon>
        <taxon>Gigasporaceae</taxon>
        <taxon>Racocetra</taxon>
    </lineage>
</organism>
<evidence type="ECO:0000313" key="1">
    <source>
        <dbReference type="EMBL" id="CAG8656118.1"/>
    </source>
</evidence>
<sequence>QQGYFFQQHRLRELDDQESVTGEVKLKLYKGSVIIEGRKSDTVKLYDMEESSMDVQGGFSPVDSEGFIKILGIRLKKWKTTEIISPVNLMSKAIPRTYDTNSISPISTMKQTIRFSKMHSYSPRSLTDHIYPYYFRAMFEPNNPDVTAAAYITPDRLDDLVRLADMWKGPISATLHLPSKLKKFNNDNIIRDILHSIENIYKNNSNVSMYVDIHLISGPYSTVNETSQPSEINLHMNTVRFFARTEFIFFLDLDTWPKSGLRQGILNHADLLLNNDVLILPTFTFANDVKEFEFPQKKQDVKRLVRSRLLGLKDKGWELNNGPTCLSKWMNSDKVYKVEDYELHYTPNFVMRKSAKIPWCTERFESNKAACLLQIYLSGSELWVAPDDFLIIHQYNTESRIYKNADSKWQKVINSRMYVTYSWEACLKHARQFSYAGKWNSPIADHVKQECNRILTSWGIGIVSLEDLIQENLSQLKWENPLASQVISDDSKLVQALEDDELQDSFMEPK</sequence>
<keyword evidence="2" id="KW-1185">Reference proteome</keyword>
<reference evidence="1" key="1">
    <citation type="submission" date="2021-06" db="EMBL/GenBank/DDBJ databases">
        <authorList>
            <person name="Kallberg Y."/>
            <person name="Tangrot J."/>
            <person name="Rosling A."/>
        </authorList>
    </citation>
    <scope>NUCLEOTIDE SEQUENCE</scope>
    <source>
        <strain evidence="1">MA461A</strain>
    </source>
</reference>
<dbReference type="Proteomes" id="UP000789920">
    <property type="component" value="Unassembled WGS sequence"/>
</dbReference>
<dbReference type="EMBL" id="CAJVQC010014310">
    <property type="protein sequence ID" value="CAG8656118.1"/>
    <property type="molecule type" value="Genomic_DNA"/>
</dbReference>
<gene>
    <name evidence="1" type="ORF">RPERSI_LOCUS8081</name>
</gene>
<name>A0ACA9NKC4_9GLOM</name>
<evidence type="ECO:0000313" key="2">
    <source>
        <dbReference type="Proteomes" id="UP000789920"/>
    </source>
</evidence>